<dbReference type="GO" id="GO:0015935">
    <property type="term" value="C:small ribosomal subunit"/>
    <property type="evidence" value="ECO:0007669"/>
    <property type="project" value="TreeGrafter"/>
</dbReference>
<accession>A0AAX4PBJ4</accession>
<dbReference type="EMBL" id="CP151508">
    <property type="protein sequence ID" value="WZN63730.1"/>
    <property type="molecule type" value="Genomic_DNA"/>
</dbReference>
<sequence length="152" mass="16596">MRCGMAARTSGRFACLSSGRSLAGTSLSRGVNRANTIRSSTASVLVVEAKKGDSVKKRQRQSEKARLYNRGRKSACKTRIKKVMTSVEAMSEELPKAESDLKPVDELIALAYKELDRAVAKGVMHKNTAARRKARVARARRDLAVTAGLYTP</sequence>
<dbReference type="NCBIfam" id="TIGR00029">
    <property type="entry name" value="S20"/>
    <property type="match status" value="1"/>
</dbReference>
<evidence type="ECO:0000256" key="5">
    <source>
        <dbReference type="ARBA" id="ARBA00023274"/>
    </source>
</evidence>
<dbReference type="SUPFAM" id="SSF46992">
    <property type="entry name" value="Ribosomal protein S20"/>
    <property type="match status" value="1"/>
</dbReference>
<keyword evidence="7" id="KW-1185">Reference proteome</keyword>
<evidence type="ECO:0000256" key="4">
    <source>
        <dbReference type="ARBA" id="ARBA00022980"/>
    </source>
</evidence>
<dbReference type="PANTHER" id="PTHR33398:SF1">
    <property type="entry name" value="SMALL RIBOSOMAL SUBUNIT PROTEIN BS20C"/>
    <property type="match status" value="1"/>
</dbReference>
<gene>
    <name evidence="6" type="ORF">HKI87_08g52810</name>
</gene>
<dbReference type="GO" id="GO:0006412">
    <property type="term" value="P:translation"/>
    <property type="evidence" value="ECO:0007669"/>
    <property type="project" value="InterPro"/>
</dbReference>
<proteinExistence type="inferred from homology"/>
<dbReference type="InterPro" id="IPR002583">
    <property type="entry name" value="Ribosomal_bS20"/>
</dbReference>
<dbReference type="HAMAP" id="MF_00500">
    <property type="entry name" value="Ribosomal_bS20"/>
    <property type="match status" value="1"/>
</dbReference>
<dbReference type="AlphaFoldDB" id="A0AAX4PBJ4"/>
<name>A0AAX4PBJ4_9CHLO</name>
<evidence type="ECO:0000313" key="7">
    <source>
        <dbReference type="Proteomes" id="UP001472866"/>
    </source>
</evidence>
<keyword evidence="5" id="KW-0687">Ribonucleoprotein</keyword>
<evidence type="ECO:0000313" key="6">
    <source>
        <dbReference type="EMBL" id="WZN63730.1"/>
    </source>
</evidence>
<dbReference type="Gene3D" id="1.20.58.110">
    <property type="entry name" value="Ribosomal protein S20"/>
    <property type="match status" value="1"/>
</dbReference>
<dbReference type="Pfam" id="PF01649">
    <property type="entry name" value="Ribosomal_S20p"/>
    <property type="match status" value="1"/>
</dbReference>
<evidence type="ECO:0000256" key="2">
    <source>
        <dbReference type="ARBA" id="ARBA00022730"/>
    </source>
</evidence>
<dbReference type="InterPro" id="IPR036510">
    <property type="entry name" value="Ribosomal_bS20_sf"/>
</dbReference>
<organism evidence="6 7">
    <name type="scientific">Chloropicon roscoffensis</name>
    <dbReference type="NCBI Taxonomy" id="1461544"/>
    <lineage>
        <taxon>Eukaryota</taxon>
        <taxon>Viridiplantae</taxon>
        <taxon>Chlorophyta</taxon>
        <taxon>Chloropicophyceae</taxon>
        <taxon>Chloropicales</taxon>
        <taxon>Chloropicaceae</taxon>
        <taxon>Chloropicon</taxon>
    </lineage>
</organism>
<protein>
    <submittedName>
        <fullName evidence="6">Ribosomal protein S20</fullName>
    </submittedName>
</protein>
<keyword evidence="2" id="KW-0699">rRNA-binding</keyword>
<dbReference type="GO" id="GO:0003735">
    <property type="term" value="F:structural constituent of ribosome"/>
    <property type="evidence" value="ECO:0007669"/>
    <property type="project" value="InterPro"/>
</dbReference>
<evidence type="ECO:0000256" key="1">
    <source>
        <dbReference type="ARBA" id="ARBA00007634"/>
    </source>
</evidence>
<keyword evidence="3" id="KW-0694">RNA-binding</keyword>
<evidence type="ECO:0000256" key="3">
    <source>
        <dbReference type="ARBA" id="ARBA00022884"/>
    </source>
</evidence>
<dbReference type="PANTHER" id="PTHR33398">
    <property type="entry name" value="30S RIBOSOMAL PROTEIN S20"/>
    <property type="match status" value="1"/>
</dbReference>
<reference evidence="6 7" key="1">
    <citation type="submission" date="2024-03" db="EMBL/GenBank/DDBJ databases">
        <title>Complete genome sequence of the green alga Chloropicon roscoffensis RCC1871.</title>
        <authorList>
            <person name="Lemieux C."/>
            <person name="Pombert J.-F."/>
            <person name="Otis C."/>
            <person name="Turmel M."/>
        </authorList>
    </citation>
    <scope>NUCLEOTIDE SEQUENCE [LARGE SCALE GENOMIC DNA]</scope>
    <source>
        <strain evidence="6 7">RCC1871</strain>
    </source>
</reference>
<comment type="similarity">
    <text evidence="1">Belongs to the bacterial ribosomal protein bS20 family.</text>
</comment>
<keyword evidence="4 6" id="KW-0689">Ribosomal protein</keyword>
<dbReference type="Proteomes" id="UP001472866">
    <property type="component" value="Chromosome 08"/>
</dbReference>
<dbReference type="GO" id="GO:0070181">
    <property type="term" value="F:small ribosomal subunit rRNA binding"/>
    <property type="evidence" value="ECO:0007669"/>
    <property type="project" value="TreeGrafter"/>
</dbReference>